<protein>
    <submittedName>
        <fullName evidence="2">Uncharacterized protein</fullName>
    </submittedName>
</protein>
<gene>
    <name evidence="2" type="ORF">RRG08_025880</name>
</gene>
<reference evidence="2" key="1">
    <citation type="journal article" date="2023" name="G3 (Bethesda)">
        <title>A reference genome for the long-term kleptoplast-retaining sea slug Elysia crispata morphotype clarki.</title>
        <authorList>
            <person name="Eastman K.E."/>
            <person name="Pendleton A.L."/>
            <person name="Shaikh M.A."/>
            <person name="Suttiyut T."/>
            <person name="Ogas R."/>
            <person name="Tomko P."/>
            <person name="Gavelis G."/>
            <person name="Widhalm J.R."/>
            <person name="Wisecaver J.H."/>
        </authorList>
    </citation>
    <scope>NUCLEOTIDE SEQUENCE</scope>
    <source>
        <strain evidence="2">ECLA1</strain>
    </source>
</reference>
<evidence type="ECO:0000313" key="3">
    <source>
        <dbReference type="Proteomes" id="UP001283361"/>
    </source>
</evidence>
<organism evidence="2 3">
    <name type="scientific">Elysia crispata</name>
    <name type="common">lettuce slug</name>
    <dbReference type="NCBI Taxonomy" id="231223"/>
    <lineage>
        <taxon>Eukaryota</taxon>
        <taxon>Metazoa</taxon>
        <taxon>Spiralia</taxon>
        <taxon>Lophotrochozoa</taxon>
        <taxon>Mollusca</taxon>
        <taxon>Gastropoda</taxon>
        <taxon>Heterobranchia</taxon>
        <taxon>Euthyneura</taxon>
        <taxon>Panpulmonata</taxon>
        <taxon>Sacoglossa</taxon>
        <taxon>Placobranchoidea</taxon>
        <taxon>Plakobranchidae</taxon>
        <taxon>Elysia</taxon>
    </lineage>
</organism>
<dbReference type="AlphaFoldDB" id="A0AAE0ZPJ5"/>
<feature type="region of interest" description="Disordered" evidence="1">
    <location>
        <begin position="47"/>
        <end position="109"/>
    </location>
</feature>
<comment type="caution">
    <text evidence="2">The sequence shown here is derived from an EMBL/GenBank/DDBJ whole genome shotgun (WGS) entry which is preliminary data.</text>
</comment>
<sequence length="109" mass="12451">MCGFVAHTSSLLSNNFEMQAPKEDLESRAFLIHLRVDSEVTTKQAESFSQELKSRDRPSKNLKHLQGMEESSLKQSYTISRYESRDDASREQHTRTRSLAISSGLGMRK</sequence>
<dbReference type="EMBL" id="JAWDGP010003555">
    <property type="protein sequence ID" value="KAK3773214.1"/>
    <property type="molecule type" value="Genomic_DNA"/>
</dbReference>
<proteinExistence type="predicted"/>
<dbReference type="Proteomes" id="UP001283361">
    <property type="component" value="Unassembled WGS sequence"/>
</dbReference>
<evidence type="ECO:0000256" key="1">
    <source>
        <dbReference type="SAM" id="MobiDB-lite"/>
    </source>
</evidence>
<keyword evidence="3" id="KW-1185">Reference proteome</keyword>
<name>A0AAE0ZPJ5_9GAST</name>
<feature type="compositionally biased region" description="Basic and acidic residues" evidence="1">
    <location>
        <begin position="82"/>
        <end position="94"/>
    </location>
</feature>
<evidence type="ECO:0000313" key="2">
    <source>
        <dbReference type="EMBL" id="KAK3773214.1"/>
    </source>
</evidence>
<accession>A0AAE0ZPJ5</accession>